<dbReference type="InterPro" id="IPR016639">
    <property type="entry name" value="GST_Omega/GSH"/>
</dbReference>
<evidence type="ECO:0000256" key="4">
    <source>
        <dbReference type="SAM" id="MobiDB-lite"/>
    </source>
</evidence>
<dbReference type="InterPro" id="IPR010987">
    <property type="entry name" value="Glutathione-S-Trfase_C-like"/>
</dbReference>
<dbReference type="Gene3D" id="3.40.30.10">
    <property type="entry name" value="Glutaredoxin"/>
    <property type="match status" value="1"/>
</dbReference>
<feature type="active site" description="Proton donor/acceptor" evidence="1">
    <location>
        <position position="183"/>
    </location>
</feature>
<dbReference type="SUPFAM" id="SSF52833">
    <property type="entry name" value="Thioredoxin-like"/>
    <property type="match status" value="1"/>
</dbReference>
<dbReference type="Proteomes" id="UP000579647">
    <property type="component" value="Unassembled WGS sequence"/>
</dbReference>
<dbReference type="PIRSF" id="PIRSF015753">
    <property type="entry name" value="GST"/>
    <property type="match status" value="1"/>
</dbReference>
<feature type="active site" description="Nucleophile" evidence="1">
    <location>
        <position position="45"/>
    </location>
</feature>
<feature type="binding site" evidence="2">
    <location>
        <position position="82"/>
    </location>
    <ligand>
        <name>glutathione</name>
        <dbReference type="ChEBI" id="CHEBI:57925"/>
    </ligand>
</feature>
<dbReference type="SFLD" id="SFLDG01148">
    <property type="entry name" value="Xi_(cytGST)"/>
    <property type="match status" value="1"/>
</dbReference>
<keyword evidence="7" id="KW-1185">Reference proteome</keyword>
<evidence type="ECO:0000256" key="1">
    <source>
        <dbReference type="PIRSR" id="PIRSR015753-1"/>
    </source>
</evidence>
<dbReference type="GO" id="GO:0004364">
    <property type="term" value="F:glutathione transferase activity"/>
    <property type="evidence" value="ECO:0007669"/>
    <property type="project" value="InterPro"/>
</dbReference>
<dbReference type="SUPFAM" id="SSF47616">
    <property type="entry name" value="GST C-terminal domain-like"/>
    <property type="match status" value="1"/>
</dbReference>
<dbReference type="InterPro" id="IPR036282">
    <property type="entry name" value="Glutathione-S-Trfase_C_sf"/>
</dbReference>
<accession>A0A840W292</accession>
<dbReference type="CDD" id="cd03190">
    <property type="entry name" value="GST_C_Omega_like"/>
    <property type="match status" value="1"/>
</dbReference>
<name>A0A840W292_9ACTN</name>
<dbReference type="PANTHER" id="PTHR32419">
    <property type="entry name" value="GLUTATHIONYL-HYDROQUINONE REDUCTASE"/>
    <property type="match status" value="1"/>
</dbReference>
<evidence type="ECO:0000256" key="2">
    <source>
        <dbReference type="PIRSR" id="PIRSR015753-2"/>
    </source>
</evidence>
<dbReference type="SFLD" id="SFLDG01206">
    <property type="entry name" value="Xi.1"/>
    <property type="match status" value="1"/>
</dbReference>
<feature type="compositionally biased region" description="Basic and acidic residues" evidence="4">
    <location>
        <begin position="336"/>
        <end position="346"/>
    </location>
</feature>
<evidence type="ECO:0000313" key="7">
    <source>
        <dbReference type="Proteomes" id="UP000579647"/>
    </source>
</evidence>
<keyword evidence="6" id="KW-0808">Transferase</keyword>
<dbReference type="InterPro" id="IPR047047">
    <property type="entry name" value="GST_Omega-like_C"/>
</dbReference>
<proteinExistence type="predicted"/>
<comment type="caution">
    <text evidence="6">The sequence shown here is derived from an EMBL/GenBank/DDBJ whole genome shotgun (WGS) entry which is preliminary data.</text>
</comment>
<evidence type="ECO:0000256" key="3">
    <source>
        <dbReference type="PIRSR" id="PIRSR015753-3"/>
    </source>
</evidence>
<dbReference type="Gene3D" id="1.20.1050.10">
    <property type="match status" value="1"/>
</dbReference>
<dbReference type="RefSeq" id="WP_184361448.1">
    <property type="nucleotide sequence ID" value="NZ_BAAAKM010000010.1"/>
</dbReference>
<dbReference type="InterPro" id="IPR040079">
    <property type="entry name" value="Glutathione_S-Trfase"/>
</dbReference>
<feature type="region of interest" description="Disordered" evidence="4">
    <location>
        <begin position="308"/>
        <end position="354"/>
    </location>
</feature>
<dbReference type="PROSITE" id="PS50405">
    <property type="entry name" value="GST_CTER"/>
    <property type="match status" value="1"/>
</dbReference>
<feature type="site" description="Lowers pKa of active site Cys" evidence="3">
    <location>
        <position position="241"/>
    </location>
</feature>
<evidence type="ECO:0000259" key="5">
    <source>
        <dbReference type="PROSITE" id="PS50405"/>
    </source>
</evidence>
<evidence type="ECO:0000313" key="6">
    <source>
        <dbReference type="EMBL" id="MBB5489393.1"/>
    </source>
</evidence>
<dbReference type="AlphaFoldDB" id="A0A840W292"/>
<protein>
    <submittedName>
        <fullName evidence="6">Putative glutathione S-transferase</fullName>
    </submittedName>
</protein>
<gene>
    <name evidence="6" type="ORF">HNR07_000530</name>
</gene>
<feature type="site" description="Lowers pKa of active site Cys" evidence="3">
    <location>
        <position position="284"/>
    </location>
</feature>
<dbReference type="GO" id="GO:0005737">
    <property type="term" value="C:cytoplasm"/>
    <property type="evidence" value="ECO:0007669"/>
    <property type="project" value="TreeGrafter"/>
</dbReference>
<dbReference type="InterPro" id="IPR036249">
    <property type="entry name" value="Thioredoxin-like_sf"/>
</dbReference>
<feature type="domain" description="GST C-terminal" evidence="5">
    <location>
        <begin position="160"/>
        <end position="284"/>
    </location>
</feature>
<reference evidence="6 7" key="1">
    <citation type="submission" date="2020-08" db="EMBL/GenBank/DDBJ databases">
        <title>Sequencing the genomes of 1000 actinobacteria strains.</title>
        <authorList>
            <person name="Klenk H.-P."/>
        </authorList>
    </citation>
    <scope>NUCLEOTIDE SEQUENCE [LARGE SCALE GENOMIC DNA]</scope>
    <source>
        <strain evidence="6 7">DSM 44598</strain>
    </source>
</reference>
<organism evidence="6 7">
    <name type="scientific">Nocardiopsis metallicus</name>
    <dbReference type="NCBI Taxonomy" id="179819"/>
    <lineage>
        <taxon>Bacteria</taxon>
        <taxon>Bacillati</taxon>
        <taxon>Actinomycetota</taxon>
        <taxon>Actinomycetes</taxon>
        <taxon>Streptosporangiales</taxon>
        <taxon>Nocardiopsidaceae</taxon>
        <taxon>Nocardiopsis</taxon>
    </lineage>
</organism>
<dbReference type="SFLD" id="SFLDS00019">
    <property type="entry name" value="Glutathione_Transferase_(cytos"/>
    <property type="match status" value="1"/>
</dbReference>
<dbReference type="Pfam" id="PF13410">
    <property type="entry name" value="GST_C_2"/>
    <property type="match status" value="1"/>
</dbReference>
<dbReference type="EMBL" id="JACHDO010000001">
    <property type="protein sequence ID" value="MBB5489393.1"/>
    <property type="molecule type" value="Genomic_DNA"/>
</dbReference>
<sequence length="354" mass="39501">MRANKLPTEEIERDPAAFADRVTADGRFGFAAEPGRYRLVVSRACPWAHRVVMTRRLMGLEEAVSLALTDPVQEIIGGDPHWVFTERTGSPGGRDPVLGIHALREAYLARNPGYDGGVSVPGLVDIPSGHLVSNDFDQLSVDLATEWGHLAREGAPELYPAALREEIDAVSDEVYQDLNNGVYRSGFAPDQRRYDRAVAAVFNRLDALEERLTDRRYLVGEHITLADLRLWATLVRFDAVYHGHFKCNRRKLIEYPALWAYARDLYQTPGFGDTTEFEHIRAHYYRVHTAFNPTGVIAIGPDPRGWLSEHGRETLGGRPFGEGTPPGPVPTGERVPPLEEQDRPAGDDWSVPKS</sequence>
<dbReference type="PANTHER" id="PTHR32419:SF6">
    <property type="entry name" value="GLUTATHIONE S-TRANSFERASE OMEGA-LIKE 1-RELATED"/>
    <property type="match status" value="1"/>
</dbReference>